<gene>
    <name evidence="3" type="ORF">HDF09_001526</name>
</gene>
<reference evidence="3" key="1">
    <citation type="submission" date="2020-08" db="EMBL/GenBank/DDBJ databases">
        <title>Genomic Encyclopedia of Type Strains, Phase IV (KMG-V): Genome sequencing to study the core and pangenomes of soil and plant-associated prokaryotes.</title>
        <authorList>
            <person name="Whitman W."/>
        </authorList>
    </citation>
    <scope>NUCLEOTIDE SEQUENCE [LARGE SCALE GENOMIC DNA]</scope>
    <source>
        <strain evidence="3">M8UP27</strain>
    </source>
</reference>
<organism evidence="3 4">
    <name type="scientific">Tunturiibacter empetritectus</name>
    <dbReference type="NCBI Taxonomy" id="3069691"/>
    <lineage>
        <taxon>Bacteria</taxon>
        <taxon>Pseudomonadati</taxon>
        <taxon>Acidobacteriota</taxon>
        <taxon>Terriglobia</taxon>
        <taxon>Terriglobales</taxon>
        <taxon>Acidobacteriaceae</taxon>
        <taxon>Tunturiibacter</taxon>
    </lineage>
</organism>
<dbReference type="EMBL" id="JACHDY010000002">
    <property type="protein sequence ID" value="MBB5316857.1"/>
    <property type="molecule type" value="Genomic_DNA"/>
</dbReference>
<evidence type="ECO:0000313" key="3">
    <source>
        <dbReference type="EMBL" id="MBB5316857.1"/>
    </source>
</evidence>
<accession>A0A7W8MR37</accession>
<feature type="compositionally biased region" description="Low complexity" evidence="1">
    <location>
        <begin position="256"/>
        <end position="272"/>
    </location>
</feature>
<evidence type="ECO:0008006" key="5">
    <source>
        <dbReference type="Google" id="ProtNLM"/>
    </source>
</evidence>
<feature type="signal peptide" evidence="2">
    <location>
        <begin position="1"/>
        <end position="27"/>
    </location>
</feature>
<feature type="region of interest" description="Disordered" evidence="1">
    <location>
        <begin position="244"/>
        <end position="272"/>
    </location>
</feature>
<comment type="caution">
    <text evidence="3">The sequence shown here is derived from an EMBL/GenBank/DDBJ whole genome shotgun (WGS) entry which is preliminary data.</text>
</comment>
<name>A0A7W8MR37_9BACT</name>
<proteinExistence type="predicted"/>
<protein>
    <recommendedName>
        <fullName evidence="5">DUF5666 domain-containing protein</fullName>
    </recommendedName>
</protein>
<dbReference type="AlphaFoldDB" id="A0A7W8MR37"/>
<keyword evidence="4" id="KW-1185">Reference proteome</keyword>
<feature type="region of interest" description="Disordered" evidence="1">
    <location>
        <begin position="186"/>
        <end position="205"/>
    </location>
</feature>
<evidence type="ECO:0000256" key="1">
    <source>
        <dbReference type="SAM" id="MobiDB-lite"/>
    </source>
</evidence>
<evidence type="ECO:0000256" key="2">
    <source>
        <dbReference type="SAM" id="SignalP"/>
    </source>
</evidence>
<dbReference type="Proteomes" id="UP000568106">
    <property type="component" value="Unassembled WGS sequence"/>
</dbReference>
<feature type="chain" id="PRO_5031139254" description="DUF5666 domain-containing protein" evidence="2">
    <location>
        <begin position="28"/>
        <end position="272"/>
    </location>
</feature>
<keyword evidence="2" id="KW-0732">Signal</keyword>
<evidence type="ECO:0000313" key="4">
    <source>
        <dbReference type="Proteomes" id="UP000568106"/>
    </source>
</evidence>
<feature type="compositionally biased region" description="Gly residues" evidence="1">
    <location>
        <begin position="189"/>
        <end position="205"/>
    </location>
</feature>
<sequence>MRQRGMGRFGTMALVMALAALPPGLRAQQGEDDREGGAVFAGGQMVRGTVTAAAADHLTVKTEAGEVYQVVFSANTRVNKDRQPVKVTDIKAGDGVGAMGVLDPATKTVHAVFVGVMDAEQVKKAREGMGKVYITGKVTAIDMDALKLTVLRPDGVTQVIGVDEQTSFKRGGRGMSMLASGAGVTEMGPAGGRGSGAGNAAGDGSGGESITLADVKVGDAVAGRGALKNGLFVPTELGVSDAAARRRRRELSGNGAVAAPAAAPAKPAAVPQ</sequence>